<protein>
    <submittedName>
        <fullName evidence="6">Polyferredoxin</fullName>
    </submittedName>
</protein>
<feature type="transmembrane region" description="Helical" evidence="4">
    <location>
        <begin position="168"/>
        <end position="190"/>
    </location>
</feature>
<proteinExistence type="predicted"/>
<name>A0ABX2R857_9THEO</name>
<dbReference type="Proteomes" id="UP000604066">
    <property type="component" value="Unassembled WGS sequence"/>
</dbReference>
<dbReference type="InterPro" id="IPR052378">
    <property type="entry name" value="NosR_regulator"/>
</dbReference>
<dbReference type="Pfam" id="PF12801">
    <property type="entry name" value="Fer4_5"/>
    <property type="match status" value="2"/>
</dbReference>
<feature type="transmembrane region" description="Helical" evidence="4">
    <location>
        <begin position="6"/>
        <end position="28"/>
    </location>
</feature>
<gene>
    <name evidence="6" type="ORF">HDG70_001078</name>
</gene>
<organism evidence="6 7">
    <name type="scientific">Carboxydothermus ferrireducens DSM 11255</name>
    <dbReference type="NCBI Taxonomy" id="1119529"/>
    <lineage>
        <taxon>Bacteria</taxon>
        <taxon>Bacillati</taxon>
        <taxon>Bacillota</taxon>
        <taxon>Clostridia</taxon>
        <taxon>Thermoanaerobacterales</taxon>
        <taxon>Thermoanaerobacteraceae</taxon>
        <taxon>Carboxydothermus</taxon>
    </lineage>
</organism>
<keyword evidence="2" id="KW-1003">Cell membrane</keyword>
<dbReference type="PROSITE" id="PS51379">
    <property type="entry name" value="4FE4S_FER_2"/>
    <property type="match status" value="1"/>
</dbReference>
<evidence type="ECO:0000256" key="3">
    <source>
        <dbReference type="ARBA" id="ARBA00023136"/>
    </source>
</evidence>
<dbReference type="EMBL" id="JACCBS010000002">
    <property type="protein sequence ID" value="NYE57363.1"/>
    <property type="molecule type" value="Genomic_DNA"/>
</dbReference>
<evidence type="ECO:0000256" key="1">
    <source>
        <dbReference type="ARBA" id="ARBA00004236"/>
    </source>
</evidence>
<evidence type="ECO:0000313" key="7">
    <source>
        <dbReference type="Proteomes" id="UP000604066"/>
    </source>
</evidence>
<dbReference type="RefSeq" id="WP_028051719.1">
    <property type="nucleotide sequence ID" value="NZ_ATYG01000004.1"/>
</dbReference>
<keyword evidence="4" id="KW-0812">Transmembrane</keyword>
<keyword evidence="4" id="KW-1133">Transmembrane helix</keyword>
<feature type="transmembrane region" description="Helical" evidence="4">
    <location>
        <begin position="115"/>
        <end position="137"/>
    </location>
</feature>
<feature type="transmembrane region" description="Helical" evidence="4">
    <location>
        <begin position="197"/>
        <end position="216"/>
    </location>
</feature>
<feature type="transmembrane region" description="Helical" evidence="4">
    <location>
        <begin position="66"/>
        <end position="85"/>
    </location>
</feature>
<dbReference type="SUPFAM" id="SSF54862">
    <property type="entry name" value="4Fe-4S ferredoxins"/>
    <property type="match status" value="1"/>
</dbReference>
<dbReference type="PANTHER" id="PTHR30224">
    <property type="entry name" value="ELECTRON TRANSPORT PROTEIN"/>
    <property type="match status" value="1"/>
</dbReference>
<evidence type="ECO:0000256" key="2">
    <source>
        <dbReference type="ARBA" id="ARBA00022475"/>
    </source>
</evidence>
<sequence>MLRKISQYYYLLFFSVAGFFFYKAVTLFPTEGVSALKYRFPSIEGFLPISALVALKSYLFTGVFDPVHPAGLTILILIILSAFLFKRGFCSHICPIGTVSELLYRFRKKIIPGDLLIPTWFGYLLAGIKYLIALFFIKVILIDMPPEATWQFVQSPYNAVADIKMLKFFLNPSALTVKVLIVLIVLSLTFPQFWCRFLCPYGAFINIFAFFSPLTIKRNNESCISCKKCDKICPGNLKVSTLNAVTSPECTLCCSCLEVCPVKNTLFLGSRIGKFTLTPFQYSLILLGFFIGDMIIAKITGRWQSTVLPELWQAYYPLVDKLTH</sequence>
<reference evidence="6 7" key="1">
    <citation type="submission" date="2020-07" db="EMBL/GenBank/DDBJ databases">
        <title>Genomic Encyclopedia of Type Strains, Phase III (KMG-III): the genomes of soil and plant-associated and newly described type strains.</title>
        <authorList>
            <person name="Whitman W."/>
        </authorList>
    </citation>
    <scope>NUCLEOTIDE SEQUENCE [LARGE SCALE GENOMIC DNA]</scope>
    <source>
        <strain evidence="6 7">DSM 11255</strain>
    </source>
</reference>
<evidence type="ECO:0000259" key="5">
    <source>
        <dbReference type="PROSITE" id="PS51379"/>
    </source>
</evidence>
<comment type="subcellular location">
    <subcellularLocation>
        <location evidence="1">Cell membrane</location>
    </subcellularLocation>
</comment>
<keyword evidence="3 4" id="KW-0472">Membrane</keyword>
<evidence type="ECO:0000313" key="6">
    <source>
        <dbReference type="EMBL" id="NYE57363.1"/>
    </source>
</evidence>
<dbReference type="PANTHER" id="PTHR30224:SF4">
    <property type="entry name" value="ELECTRON TRANSPORT PROTEIN YCCM-RELATED"/>
    <property type="match status" value="1"/>
</dbReference>
<keyword evidence="7" id="KW-1185">Reference proteome</keyword>
<evidence type="ECO:0000256" key="4">
    <source>
        <dbReference type="SAM" id="Phobius"/>
    </source>
</evidence>
<dbReference type="InterPro" id="IPR017896">
    <property type="entry name" value="4Fe4S_Fe-S-bd"/>
</dbReference>
<accession>A0ABX2R857</accession>
<feature type="domain" description="4Fe-4S ferredoxin-type" evidence="5">
    <location>
        <begin position="214"/>
        <end position="242"/>
    </location>
</feature>
<comment type="caution">
    <text evidence="6">The sequence shown here is derived from an EMBL/GenBank/DDBJ whole genome shotgun (WGS) entry which is preliminary data.</text>
</comment>